<accession>A0AAD5DK24</accession>
<dbReference type="GO" id="GO:0017025">
    <property type="term" value="F:TBP-class protein binding"/>
    <property type="evidence" value="ECO:0007669"/>
    <property type="project" value="InterPro"/>
</dbReference>
<dbReference type="EMBL" id="JADXDR010000145">
    <property type="protein sequence ID" value="KAI7837683.1"/>
    <property type="molecule type" value="Genomic_DNA"/>
</dbReference>
<dbReference type="InterPro" id="IPR036915">
    <property type="entry name" value="Cyclin-like_sf"/>
</dbReference>
<dbReference type="Pfam" id="PF00382">
    <property type="entry name" value="TFIIB"/>
    <property type="match status" value="1"/>
</dbReference>
<feature type="domain" description="Transcription factor TFIIB cyclin-like" evidence="4">
    <location>
        <begin position="101"/>
        <end position="177"/>
    </location>
</feature>
<evidence type="ECO:0000313" key="6">
    <source>
        <dbReference type="Proteomes" id="UP001205105"/>
    </source>
</evidence>
<dbReference type="GO" id="GO:0000126">
    <property type="term" value="C:transcription factor TFIIIB complex"/>
    <property type="evidence" value="ECO:0007669"/>
    <property type="project" value="TreeGrafter"/>
</dbReference>
<protein>
    <recommendedName>
        <fullName evidence="4">Transcription factor TFIIB cyclin-like domain-containing protein</fullName>
    </recommendedName>
</protein>
<keyword evidence="1" id="KW-0805">Transcription regulation</keyword>
<evidence type="ECO:0000256" key="1">
    <source>
        <dbReference type="ARBA" id="ARBA00023015"/>
    </source>
</evidence>
<keyword evidence="6" id="KW-1185">Reference proteome</keyword>
<dbReference type="GO" id="GO:0070897">
    <property type="term" value="P:transcription preinitiation complex assembly"/>
    <property type="evidence" value="ECO:0007669"/>
    <property type="project" value="InterPro"/>
</dbReference>
<dbReference type="PANTHER" id="PTHR11618">
    <property type="entry name" value="TRANSCRIPTION INITIATION FACTOR IIB-RELATED"/>
    <property type="match status" value="1"/>
</dbReference>
<feature type="compositionally biased region" description="Low complexity" evidence="3">
    <location>
        <begin position="438"/>
        <end position="450"/>
    </location>
</feature>
<dbReference type="InterPro" id="IPR013150">
    <property type="entry name" value="TFIIB_cyclin"/>
</dbReference>
<dbReference type="PANTHER" id="PTHR11618:SF70">
    <property type="entry name" value="PLANT-SPECIFIC TFIIB-RELATED PROTEIN PTF2"/>
    <property type="match status" value="1"/>
</dbReference>
<evidence type="ECO:0000313" key="5">
    <source>
        <dbReference type="EMBL" id="KAI7837683.1"/>
    </source>
</evidence>
<dbReference type="PRINTS" id="PR00685">
    <property type="entry name" value="TIFACTORIIB"/>
</dbReference>
<organism evidence="5 6">
    <name type="scientific">Chlorella ohadii</name>
    <dbReference type="NCBI Taxonomy" id="2649997"/>
    <lineage>
        <taxon>Eukaryota</taxon>
        <taxon>Viridiplantae</taxon>
        <taxon>Chlorophyta</taxon>
        <taxon>core chlorophytes</taxon>
        <taxon>Trebouxiophyceae</taxon>
        <taxon>Chlorellales</taxon>
        <taxon>Chlorellaceae</taxon>
        <taxon>Chlorella clade</taxon>
        <taxon>Chlorella</taxon>
    </lineage>
</organism>
<dbReference type="SUPFAM" id="SSF47954">
    <property type="entry name" value="Cyclin-like"/>
    <property type="match status" value="1"/>
</dbReference>
<sequence length="450" mass="47199">MSEGVCGKCGADAIEFDVVAGVSACQECGAVQSEELLVHGQQFDEGSGAAVGTTYVAAADTGEQLDMGGERAAALALAPSGAGLAIQRRQSSSQGKLKGRVREYCALLRLQPPVVDQALHVLQQAIPTLMGNWRRDLLAASAAYAACRLNSLPLTLADLAISTQIEARQLGRHYCALCRLLALQPPLLLAADLLPRSCDRVTAELVQQGALSSDVAAALRRDAAMLVDWMQAQLERRQYPLATVGAAIVLAAEMNTVSLSLDHVSSSLQLMRRTLDRKLSQARQRLVQLAGFLPYAASINTRNVGSHARTIIKLSALVGSTEEDGSGADGGTEQLPAAWEQQQQQQQQQQLAGEGPAAAQQERMLQEPAAAAAPAAAIVEQQRPGRQQCEPSAFAAAQQQPDGAIGEQKRARDPREAGSSAAAPVGKRGRTNGSLSQAATAPTPAAEAPS</sequence>
<keyword evidence="2" id="KW-0804">Transcription</keyword>
<comment type="caution">
    <text evidence="5">The sequence shown here is derived from an EMBL/GenBank/DDBJ whole genome shotgun (WGS) entry which is preliminary data.</text>
</comment>
<dbReference type="GO" id="GO:0001006">
    <property type="term" value="F:RNA polymerase III type 3 promoter sequence-specific DNA binding"/>
    <property type="evidence" value="ECO:0007669"/>
    <property type="project" value="TreeGrafter"/>
</dbReference>
<dbReference type="GO" id="GO:0000995">
    <property type="term" value="F:RNA polymerase III general transcription initiation factor activity"/>
    <property type="evidence" value="ECO:0007669"/>
    <property type="project" value="TreeGrafter"/>
</dbReference>
<feature type="compositionally biased region" description="Low complexity" evidence="3">
    <location>
        <begin position="338"/>
        <end position="377"/>
    </location>
</feature>
<feature type="compositionally biased region" description="Basic and acidic residues" evidence="3">
    <location>
        <begin position="407"/>
        <end position="416"/>
    </location>
</feature>
<dbReference type="Proteomes" id="UP001205105">
    <property type="component" value="Unassembled WGS sequence"/>
</dbReference>
<reference evidence="5" key="1">
    <citation type="submission" date="2020-11" db="EMBL/GenBank/DDBJ databases">
        <title>Chlorella ohadii genome sequencing and assembly.</title>
        <authorList>
            <person name="Murik O."/>
            <person name="Treves H."/>
            <person name="Kedem I."/>
            <person name="Shotland Y."/>
            <person name="Kaplan A."/>
        </authorList>
    </citation>
    <scope>NUCLEOTIDE SEQUENCE</scope>
    <source>
        <strain evidence="5">1</strain>
    </source>
</reference>
<gene>
    <name evidence="5" type="ORF">COHA_008476</name>
</gene>
<dbReference type="GO" id="GO:0005634">
    <property type="term" value="C:nucleus"/>
    <property type="evidence" value="ECO:0007669"/>
    <property type="project" value="TreeGrafter"/>
</dbReference>
<proteinExistence type="predicted"/>
<name>A0AAD5DK24_9CHLO</name>
<evidence type="ECO:0000259" key="4">
    <source>
        <dbReference type="Pfam" id="PF00382"/>
    </source>
</evidence>
<dbReference type="GO" id="GO:0097550">
    <property type="term" value="C:transcription preinitiation complex"/>
    <property type="evidence" value="ECO:0007669"/>
    <property type="project" value="TreeGrafter"/>
</dbReference>
<dbReference type="SUPFAM" id="SSF57783">
    <property type="entry name" value="Zinc beta-ribbon"/>
    <property type="match status" value="1"/>
</dbReference>
<evidence type="ECO:0000256" key="3">
    <source>
        <dbReference type="SAM" id="MobiDB-lite"/>
    </source>
</evidence>
<dbReference type="Gene3D" id="1.10.472.170">
    <property type="match status" value="1"/>
</dbReference>
<evidence type="ECO:0000256" key="2">
    <source>
        <dbReference type="ARBA" id="ARBA00023163"/>
    </source>
</evidence>
<dbReference type="InterPro" id="IPR000812">
    <property type="entry name" value="TFIIB"/>
</dbReference>
<dbReference type="AlphaFoldDB" id="A0AAD5DK24"/>
<feature type="region of interest" description="Disordered" evidence="3">
    <location>
        <begin position="338"/>
        <end position="450"/>
    </location>
</feature>